<dbReference type="STRING" id="2880.D7G7V3"/>
<gene>
    <name evidence="2" type="ORF">Esi_0085_0100</name>
</gene>
<organism evidence="2 3">
    <name type="scientific">Ectocarpus siliculosus</name>
    <name type="common">Brown alga</name>
    <name type="synonym">Conferva siliculosa</name>
    <dbReference type="NCBI Taxonomy" id="2880"/>
    <lineage>
        <taxon>Eukaryota</taxon>
        <taxon>Sar</taxon>
        <taxon>Stramenopiles</taxon>
        <taxon>Ochrophyta</taxon>
        <taxon>PX clade</taxon>
        <taxon>Phaeophyceae</taxon>
        <taxon>Ectocarpales</taxon>
        <taxon>Ectocarpaceae</taxon>
        <taxon>Ectocarpus</taxon>
    </lineage>
</organism>
<dbReference type="PANTHER" id="PTHR40861">
    <property type="entry name" value="DUF2183 DOMAIN-CONTAINING PROTEIN"/>
    <property type="match status" value="1"/>
</dbReference>
<dbReference type="EMBL" id="FN649741">
    <property type="protein sequence ID" value="CBJ27834.1"/>
    <property type="molecule type" value="Genomic_DNA"/>
</dbReference>
<evidence type="ECO:0000256" key="1">
    <source>
        <dbReference type="SAM" id="MobiDB-lite"/>
    </source>
</evidence>
<dbReference type="OrthoDB" id="191535at2759"/>
<name>D7G7V3_ECTSI</name>
<dbReference type="InParanoid" id="D7G7V3"/>
<dbReference type="PANTHER" id="PTHR40861:SF1">
    <property type="entry name" value="PHOSPHATIDATE PHOSPHATASE APP1 CATALYTIC DOMAIN-CONTAINING PROTEIN"/>
    <property type="match status" value="1"/>
</dbReference>
<reference evidence="2 3" key="1">
    <citation type="journal article" date="2010" name="Nature">
        <title>The Ectocarpus genome and the independent evolution of multicellularity in brown algae.</title>
        <authorList>
            <person name="Cock J.M."/>
            <person name="Sterck L."/>
            <person name="Rouze P."/>
            <person name="Scornet D."/>
            <person name="Allen A.E."/>
            <person name="Amoutzias G."/>
            <person name="Anthouard V."/>
            <person name="Artiguenave F."/>
            <person name="Aury J.M."/>
            <person name="Badger J.H."/>
            <person name="Beszteri B."/>
            <person name="Billiau K."/>
            <person name="Bonnet E."/>
            <person name="Bothwell J.H."/>
            <person name="Bowler C."/>
            <person name="Boyen C."/>
            <person name="Brownlee C."/>
            <person name="Carrano C.J."/>
            <person name="Charrier B."/>
            <person name="Cho G.Y."/>
            <person name="Coelho S.M."/>
            <person name="Collen J."/>
            <person name="Corre E."/>
            <person name="Da Silva C."/>
            <person name="Delage L."/>
            <person name="Delaroque N."/>
            <person name="Dittami S.M."/>
            <person name="Doulbeau S."/>
            <person name="Elias M."/>
            <person name="Farnham G."/>
            <person name="Gachon C.M."/>
            <person name="Gschloessl B."/>
            <person name="Heesch S."/>
            <person name="Jabbari K."/>
            <person name="Jubin C."/>
            <person name="Kawai H."/>
            <person name="Kimura K."/>
            <person name="Kloareg B."/>
            <person name="Kupper F.C."/>
            <person name="Lang D."/>
            <person name="Le Bail A."/>
            <person name="Leblanc C."/>
            <person name="Lerouge P."/>
            <person name="Lohr M."/>
            <person name="Lopez P.J."/>
            <person name="Martens C."/>
            <person name="Maumus F."/>
            <person name="Michel G."/>
            <person name="Miranda-Saavedra D."/>
            <person name="Morales J."/>
            <person name="Moreau H."/>
            <person name="Motomura T."/>
            <person name="Nagasato C."/>
            <person name="Napoli C.A."/>
            <person name="Nelson D.R."/>
            <person name="Nyvall-Collen P."/>
            <person name="Peters A.F."/>
            <person name="Pommier C."/>
            <person name="Potin P."/>
            <person name="Poulain J."/>
            <person name="Quesneville H."/>
            <person name="Read B."/>
            <person name="Rensing S.A."/>
            <person name="Ritter A."/>
            <person name="Rousvoal S."/>
            <person name="Samanta M."/>
            <person name="Samson G."/>
            <person name="Schroeder D.C."/>
            <person name="Segurens B."/>
            <person name="Strittmatter M."/>
            <person name="Tonon T."/>
            <person name="Tregear J.W."/>
            <person name="Valentin K."/>
            <person name="von Dassow P."/>
            <person name="Yamagishi T."/>
            <person name="Van de Peer Y."/>
            <person name="Wincker P."/>
        </authorList>
    </citation>
    <scope>NUCLEOTIDE SEQUENCE [LARGE SCALE GENOMIC DNA]</scope>
    <source>
        <strain evidence="3">Ec32 / CCAP1310/4</strain>
    </source>
</reference>
<evidence type="ECO:0000313" key="2">
    <source>
        <dbReference type="EMBL" id="CBJ27834.1"/>
    </source>
</evidence>
<dbReference type="AlphaFoldDB" id="D7G7V3"/>
<dbReference type="Proteomes" id="UP000002630">
    <property type="component" value="Linkage Group LG16"/>
</dbReference>
<sequence>MRYDARWLTGTACLVASPRAFRPLSQPCCFRRYLNGDKWSISSTSCSSTGNVGRERLQPLQRAASMLGMDAGLGVAGLSALSAVRLFTASITPKRVRVVTDIDDTVKSSGNKRLFGVPLGGIDAQYRRGVFYPGVFQFSLELSRYRVPSWQEPLSVAVLTARAREFLFALEIGDTHEITREFRQCGERNGIKKWGRGPVLYGSVKEWVCPSRKSERKARNFGFLLEDDEKGGRGRPSGAEGGYIFIGDTGEGDPRAGEIMSAEHPDRMRAVFLHVVSDGPQQGKVPVPMDRVVNAVPVVYFRTYVGAAVKAVELGLMDKKGLENVITAAKEAMTKVPRQSSKWEDINRDLMMAQTSETQLPSIGVKTLTSALDDALGSKINTKRNGAVRRRPPVTTAATKKRPH</sequence>
<dbReference type="OMA" id="IRAVFMH"/>
<accession>D7G7V3</accession>
<dbReference type="EMBL" id="FN649086">
    <property type="protein sequence ID" value="CBJ27834.1"/>
    <property type="molecule type" value="Genomic_DNA"/>
</dbReference>
<protein>
    <submittedName>
        <fullName evidence="2">Uncharacterized protein</fullName>
    </submittedName>
</protein>
<keyword evidence="3" id="KW-1185">Reference proteome</keyword>
<evidence type="ECO:0000313" key="3">
    <source>
        <dbReference type="Proteomes" id="UP000002630"/>
    </source>
</evidence>
<proteinExistence type="predicted"/>
<dbReference type="eggNOG" id="ENOG502RZ89">
    <property type="taxonomic scope" value="Eukaryota"/>
</dbReference>
<feature type="region of interest" description="Disordered" evidence="1">
    <location>
        <begin position="381"/>
        <end position="404"/>
    </location>
</feature>